<dbReference type="PROSITE" id="PS50002">
    <property type="entry name" value="SH3"/>
    <property type="match status" value="1"/>
</dbReference>
<sequence>MDCKCYLTPSVTLLHRQCSAAIAAVTLWVFMLFYLSAQLFSLQGKARYEDAAVSGQLEEALQDLRQLRQQYENLRELIKAERKERAELDRNLVRMAKQQITEDVKTVAKTPAQNVIQDDKTKESELYSKQHEVSRRHLENRIWEVFYYMRKKLQELPISHTSVANHTEEQLISLLATAANFSEIEGASAWRKKSLQAVTDTIQEKIRRMQNPEDCRTAKALVCNLDKECGFGCQLHHVAYCFLTAFGSGRMLVLNRDGSSWRYSKKGWAGAFLPVTSCKYDDVVGQDTPASYSLTSDARVVQLGIVDGLANNLRPPFLPLSIPKPLADELLKLHSNPPVFFISQFIWYLMRNGEQFQRALNEQISAIDYKKGPIVGLQIRRTDKVGTEASFHSVEEYMQWTEIWFRIQDKQRGTRISRRVFVATDDPTVIPELKKKYTNYEVLGDEQIANTAQLESRYTDSSLFGVVRDIRLLSLCDYLVCTFSSQVCRMGFELMQVQQGDAGEKFHSLDDLYYYGGQHAHELVAVENYIPEQSGEIELRVGDVIKVAGNHWDGYSKGQNSRTGASGLYPSYKVIEKWRIVDFPPLD</sequence>
<keyword evidence="6" id="KW-0175">Coiled coil</keyword>
<dbReference type="Gene3D" id="3.40.50.11350">
    <property type="match status" value="1"/>
</dbReference>
<evidence type="ECO:0000259" key="8">
    <source>
        <dbReference type="PROSITE" id="PS50002"/>
    </source>
</evidence>
<feature type="domain" description="SH3" evidence="8">
    <location>
        <begin position="518"/>
        <end position="579"/>
    </location>
</feature>
<keyword evidence="1 4" id="KW-0728">SH3 domain</keyword>
<comment type="similarity">
    <text evidence="5">Belongs to the glycosyltransferase 23 family.</text>
</comment>
<dbReference type="FunFam" id="2.30.30.40:FF:000070">
    <property type="entry name" value="Alpha-(1,6)-fucosyltransferase"/>
    <property type="match status" value="1"/>
</dbReference>
<dbReference type="Proteomes" id="UP001176961">
    <property type="component" value="Unassembled WGS sequence"/>
</dbReference>
<dbReference type="PROSITE" id="PS51659">
    <property type="entry name" value="GT23"/>
    <property type="match status" value="1"/>
</dbReference>
<evidence type="ECO:0000259" key="9">
    <source>
        <dbReference type="PROSITE" id="PS51659"/>
    </source>
</evidence>
<keyword evidence="7" id="KW-0812">Transmembrane</keyword>
<dbReference type="InterPro" id="IPR027350">
    <property type="entry name" value="GT23_dom"/>
</dbReference>
<keyword evidence="7" id="KW-0472">Membrane</keyword>
<dbReference type="Gene3D" id="2.30.30.40">
    <property type="entry name" value="SH3 Domains"/>
    <property type="match status" value="1"/>
</dbReference>
<dbReference type="CDD" id="cd11792">
    <property type="entry name" value="SH3_Fut8"/>
    <property type="match status" value="1"/>
</dbReference>
<dbReference type="Pfam" id="PF14604">
    <property type="entry name" value="SH3_9"/>
    <property type="match status" value="1"/>
</dbReference>
<proteinExistence type="inferred from homology"/>
<dbReference type="PANTHER" id="PTHR13132:SF29">
    <property type="entry name" value="ALPHA-(1,6)-FUCOSYLTRANSFERASE"/>
    <property type="match status" value="1"/>
</dbReference>
<gene>
    <name evidence="10" type="ORF">CYNAS_LOCUS1862</name>
</gene>
<evidence type="ECO:0000256" key="2">
    <source>
        <dbReference type="ARBA" id="ARBA00022676"/>
    </source>
</evidence>
<keyword evidence="3 5" id="KW-0808">Transferase</keyword>
<feature type="coiled-coil region" evidence="6">
    <location>
        <begin position="54"/>
        <end position="98"/>
    </location>
</feature>
<feature type="domain" description="GT23" evidence="9">
    <location>
        <begin position="217"/>
        <end position="509"/>
    </location>
</feature>
<keyword evidence="7" id="KW-1133">Transmembrane helix</keyword>
<evidence type="ECO:0000256" key="5">
    <source>
        <dbReference type="PROSITE-ProRule" id="PRU00992"/>
    </source>
</evidence>
<feature type="transmembrane region" description="Helical" evidence="7">
    <location>
        <begin position="20"/>
        <end position="37"/>
    </location>
</feature>
<evidence type="ECO:0000256" key="4">
    <source>
        <dbReference type="PROSITE-ProRule" id="PRU00192"/>
    </source>
</evidence>
<dbReference type="EMBL" id="CATQJL010000001">
    <property type="protein sequence ID" value="CAJ0589879.1"/>
    <property type="molecule type" value="Genomic_DNA"/>
</dbReference>
<keyword evidence="11" id="KW-1185">Reference proteome</keyword>
<evidence type="ECO:0000256" key="7">
    <source>
        <dbReference type="SAM" id="Phobius"/>
    </source>
</evidence>
<dbReference type="GO" id="GO:0006487">
    <property type="term" value="P:protein N-linked glycosylation"/>
    <property type="evidence" value="ECO:0007669"/>
    <property type="project" value="TreeGrafter"/>
</dbReference>
<dbReference type="Gene3D" id="1.10.287.1060">
    <property type="entry name" value="ESAT-6-like"/>
    <property type="match status" value="1"/>
</dbReference>
<comment type="caution">
    <text evidence="10">The sequence shown here is derived from an EMBL/GenBank/DDBJ whole genome shotgun (WGS) entry which is preliminary data.</text>
</comment>
<evidence type="ECO:0000313" key="10">
    <source>
        <dbReference type="EMBL" id="CAJ0589879.1"/>
    </source>
</evidence>
<evidence type="ECO:0000256" key="3">
    <source>
        <dbReference type="ARBA" id="ARBA00022679"/>
    </source>
</evidence>
<dbReference type="InterPro" id="IPR036028">
    <property type="entry name" value="SH3-like_dom_sf"/>
</dbReference>
<dbReference type="SMART" id="SM00326">
    <property type="entry name" value="SH3"/>
    <property type="match status" value="1"/>
</dbReference>
<evidence type="ECO:0000256" key="1">
    <source>
        <dbReference type="ARBA" id="ARBA00022443"/>
    </source>
</evidence>
<dbReference type="AlphaFoldDB" id="A0AA36DNV6"/>
<dbReference type="SUPFAM" id="SSF50044">
    <property type="entry name" value="SH3-domain"/>
    <property type="match status" value="1"/>
</dbReference>
<feature type="region of interest" description="Important for donor substrate binding" evidence="5">
    <location>
        <begin position="380"/>
        <end position="381"/>
    </location>
</feature>
<evidence type="ECO:0008006" key="12">
    <source>
        <dbReference type="Google" id="ProtNLM"/>
    </source>
</evidence>
<dbReference type="Pfam" id="PF19745">
    <property type="entry name" value="FUT8_N_cat"/>
    <property type="match status" value="1"/>
</dbReference>
<dbReference type="InterPro" id="IPR045573">
    <property type="entry name" value="Fut8_N_cat"/>
</dbReference>
<dbReference type="InterPro" id="IPR001452">
    <property type="entry name" value="SH3_domain"/>
</dbReference>
<dbReference type="InterPro" id="IPR035653">
    <property type="entry name" value="Fut8_SH3"/>
</dbReference>
<dbReference type="CDD" id="cd11300">
    <property type="entry name" value="Fut8_like"/>
    <property type="match status" value="1"/>
</dbReference>
<name>A0AA36DNV6_CYLNA</name>
<evidence type="ECO:0000313" key="11">
    <source>
        <dbReference type="Proteomes" id="UP001176961"/>
    </source>
</evidence>
<reference evidence="10" key="1">
    <citation type="submission" date="2023-07" db="EMBL/GenBank/DDBJ databases">
        <authorList>
            <consortium name="CYATHOMIX"/>
        </authorList>
    </citation>
    <scope>NUCLEOTIDE SEQUENCE</scope>
    <source>
        <strain evidence="10">N/A</strain>
    </source>
</reference>
<organism evidence="10 11">
    <name type="scientific">Cylicocyclus nassatus</name>
    <name type="common">Nematode worm</name>
    <dbReference type="NCBI Taxonomy" id="53992"/>
    <lineage>
        <taxon>Eukaryota</taxon>
        <taxon>Metazoa</taxon>
        <taxon>Ecdysozoa</taxon>
        <taxon>Nematoda</taxon>
        <taxon>Chromadorea</taxon>
        <taxon>Rhabditida</taxon>
        <taxon>Rhabditina</taxon>
        <taxon>Rhabditomorpha</taxon>
        <taxon>Strongyloidea</taxon>
        <taxon>Strongylidae</taxon>
        <taxon>Cylicocyclus</taxon>
    </lineage>
</organism>
<accession>A0AA36DNV6</accession>
<protein>
    <recommendedName>
        <fullName evidence="12">Alpha-(1,6)-fucosyltransferase</fullName>
    </recommendedName>
</protein>
<dbReference type="PANTHER" id="PTHR13132">
    <property type="entry name" value="ALPHA- 1,6 -FUCOSYLTRANSFERASE"/>
    <property type="match status" value="1"/>
</dbReference>
<keyword evidence="2 5" id="KW-0328">Glycosyltransferase</keyword>
<evidence type="ECO:0000256" key="6">
    <source>
        <dbReference type="SAM" id="Coils"/>
    </source>
</evidence>
<dbReference type="GO" id="GO:0046921">
    <property type="term" value="F:alpha-(1-&gt;6)-fucosyltransferase activity"/>
    <property type="evidence" value="ECO:0007669"/>
    <property type="project" value="TreeGrafter"/>
</dbReference>